<dbReference type="Pfam" id="PF07690">
    <property type="entry name" value="MFS_1"/>
    <property type="match status" value="1"/>
</dbReference>
<comment type="subcellular location">
    <subcellularLocation>
        <location evidence="1">Cell membrane</location>
        <topology evidence="1">Multi-pass membrane protein</topology>
    </subcellularLocation>
</comment>
<feature type="transmembrane region" description="Helical" evidence="7">
    <location>
        <begin position="160"/>
        <end position="181"/>
    </location>
</feature>
<keyword evidence="6 7" id="KW-0472">Membrane</keyword>
<keyword evidence="10" id="KW-1185">Reference proteome</keyword>
<evidence type="ECO:0000256" key="4">
    <source>
        <dbReference type="ARBA" id="ARBA00022692"/>
    </source>
</evidence>
<keyword evidence="3" id="KW-1003">Cell membrane</keyword>
<feature type="transmembrane region" description="Helical" evidence="7">
    <location>
        <begin position="132"/>
        <end position="154"/>
    </location>
</feature>
<comment type="caution">
    <text evidence="9">The sequence shown here is derived from an EMBL/GenBank/DDBJ whole genome shotgun (WGS) entry which is preliminary data.</text>
</comment>
<dbReference type="Proteomes" id="UP000642070">
    <property type="component" value="Unassembled WGS sequence"/>
</dbReference>
<dbReference type="InterPro" id="IPR011701">
    <property type="entry name" value="MFS"/>
</dbReference>
<evidence type="ECO:0000313" key="10">
    <source>
        <dbReference type="Proteomes" id="UP000642070"/>
    </source>
</evidence>
<evidence type="ECO:0000313" key="9">
    <source>
        <dbReference type="EMBL" id="GGM45829.1"/>
    </source>
</evidence>
<dbReference type="InterPro" id="IPR020846">
    <property type="entry name" value="MFS_dom"/>
</dbReference>
<name>A0A917TZA7_9ACTN</name>
<reference evidence="9" key="2">
    <citation type="submission" date="2020-09" db="EMBL/GenBank/DDBJ databases">
        <authorList>
            <person name="Sun Q."/>
            <person name="Ohkuma M."/>
        </authorList>
    </citation>
    <scope>NUCLEOTIDE SEQUENCE</scope>
    <source>
        <strain evidence="9">JCM 19831</strain>
    </source>
</reference>
<reference evidence="9" key="1">
    <citation type="journal article" date="2014" name="Int. J. Syst. Evol. Microbiol.">
        <title>Complete genome sequence of Corynebacterium casei LMG S-19264T (=DSM 44701T), isolated from a smear-ripened cheese.</title>
        <authorList>
            <consortium name="US DOE Joint Genome Institute (JGI-PGF)"/>
            <person name="Walter F."/>
            <person name="Albersmeier A."/>
            <person name="Kalinowski J."/>
            <person name="Ruckert C."/>
        </authorList>
    </citation>
    <scope>NUCLEOTIDE SEQUENCE</scope>
    <source>
        <strain evidence="9">JCM 19831</strain>
    </source>
</reference>
<feature type="transmembrane region" description="Helical" evidence="7">
    <location>
        <begin position="320"/>
        <end position="345"/>
    </location>
</feature>
<feature type="transmembrane region" description="Helical" evidence="7">
    <location>
        <begin position="290"/>
        <end position="308"/>
    </location>
</feature>
<dbReference type="GO" id="GO:0022857">
    <property type="term" value="F:transmembrane transporter activity"/>
    <property type="evidence" value="ECO:0007669"/>
    <property type="project" value="InterPro"/>
</dbReference>
<evidence type="ECO:0000256" key="7">
    <source>
        <dbReference type="SAM" id="Phobius"/>
    </source>
</evidence>
<dbReference type="RefSeq" id="WP_190252782.1">
    <property type="nucleotide sequence ID" value="NZ_BMPI01000028.1"/>
</dbReference>
<feature type="domain" description="Major facilitator superfamily (MFS) profile" evidence="8">
    <location>
        <begin position="7"/>
        <end position="446"/>
    </location>
</feature>
<dbReference type="PROSITE" id="PS50850">
    <property type="entry name" value="MFS"/>
    <property type="match status" value="1"/>
</dbReference>
<feature type="transmembrane region" description="Helical" evidence="7">
    <location>
        <begin position="223"/>
        <end position="240"/>
    </location>
</feature>
<dbReference type="GO" id="GO:0005886">
    <property type="term" value="C:plasma membrane"/>
    <property type="evidence" value="ECO:0007669"/>
    <property type="project" value="UniProtKB-SubCell"/>
</dbReference>
<dbReference type="Gene3D" id="1.20.1250.20">
    <property type="entry name" value="MFS general substrate transporter like domains"/>
    <property type="match status" value="1"/>
</dbReference>
<evidence type="ECO:0000256" key="6">
    <source>
        <dbReference type="ARBA" id="ARBA00023136"/>
    </source>
</evidence>
<gene>
    <name evidence="9" type="ORF">GCM10007977_054420</name>
</gene>
<evidence type="ECO:0000259" key="8">
    <source>
        <dbReference type="PROSITE" id="PS50850"/>
    </source>
</evidence>
<keyword evidence="5 7" id="KW-1133">Transmembrane helix</keyword>
<feature type="transmembrane region" description="Helical" evidence="7">
    <location>
        <begin position="193"/>
        <end position="211"/>
    </location>
</feature>
<keyword evidence="2" id="KW-0813">Transport</keyword>
<feature type="transmembrane region" description="Helical" evidence="7">
    <location>
        <begin position="106"/>
        <end position="125"/>
    </location>
</feature>
<evidence type="ECO:0000256" key="3">
    <source>
        <dbReference type="ARBA" id="ARBA00022475"/>
    </source>
</evidence>
<sequence length="447" mass="44751">MRASARAIMTSAAGLGLVMMDNTAVTLALPAIAASLGAVVADLQWVLSAPLLAAAVVLPLAGAIGDRYGALRAMRIGLLVFAVAALVVATSPDVVTLIVARAAQGVGQAFMLPNGAALLAANVPVARRTRAVSTWISVSSLGLVLGPLGGGLAIEHLGWRWLFAGHLLVAVAGIIGTRRLSDSEHRSPHPIDLRGVVAGGAALFCTCFGLIELGRPSGRTGLALLGLGLGVAAAGAFVAIQRRRPHPLLDFGMLRNRQFAAVVLAALVYNGALSGTTFLLSLLMQNARGVAPGAVGLILLCATAGIPLGSQLAGSLGTRLGLRVVMAAAALVLGIGYTIVAGLALAPPALLAVPLLITGLASGALFASDTVAALAVATPQKVSSGLASVSLSRQVGSLLGIAGLGALSAAVTPVSQPAGARVAMVMAGLVVLPCALLLWRYVRHQAP</sequence>
<evidence type="ECO:0000256" key="2">
    <source>
        <dbReference type="ARBA" id="ARBA00022448"/>
    </source>
</evidence>
<dbReference type="AlphaFoldDB" id="A0A917TZA7"/>
<organism evidence="9 10">
    <name type="scientific">Dactylosporangium sucinum</name>
    <dbReference type="NCBI Taxonomy" id="1424081"/>
    <lineage>
        <taxon>Bacteria</taxon>
        <taxon>Bacillati</taxon>
        <taxon>Actinomycetota</taxon>
        <taxon>Actinomycetes</taxon>
        <taxon>Micromonosporales</taxon>
        <taxon>Micromonosporaceae</taxon>
        <taxon>Dactylosporangium</taxon>
    </lineage>
</organism>
<dbReference type="Gene3D" id="1.20.1720.10">
    <property type="entry name" value="Multidrug resistance protein D"/>
    <property type="match status" value="1"/>
</dbReference>
<evidence type="ECO:0000256" key="5">
    <source>
        <dbReference type="ARBA" id="ARBA00022989"/>
    </source>
</evidence>
<feature type="transmembrane region" description="Helical" evidence="7">
    <location>
        <begin position="76"/>
        <end position="100"/>
    </location>
</feature>
<protein>
    <submittedName>
        <fullName evidence="9">MFS transporter</fullName>
    </submittedName>
</protein>
<feature type="transmembrane region" description="Helical" evidence="7">
    <location>
        <begin position="398"/>
        <end position="416"/>
    </location>
</feature>
<feature type="transmembrane region" description="Helical" evidence="7">
    <location>
        <begin position="422"/>
        <end position="442"/>
    </location>
</feature>
<proteinExistence type="predicted"/>
<feature type="transmembrane region" description="Helical" evidence="7">
    <location>
        <begin position="351"/>
        <end position="377"/>
    </location>
</feature>
<dbReference type="PANTHER" id="PTHR42718">
    <property type="entry name" value="MAJOR FACILITATOR SUPERFAMILY MULTIDRUG TRANSPORTER MFSC"/>
    <property type="match status" value="1"/>
</dbReference>
<keyword evidence="4 7" id="KW-0812">Transmembrane</keyword>
<dbReference type="EMBL" id="BMPI01000028">
    <property type="protein sequence ID" value="GGM45829.1"/>
    <property type="molecule type" value="Genomic_DNA"/>
</dbReference>
<dbReference type="InterPro" id="IPR036259">
    <property type="entry name" value="MFS_trans_sf"/>
</dbReference>
<feature type="transmembrane region" description="Helical" evidence="7">
    <location>
        <begin position="46"/>
        <end position="64"/>
    </location>
</feature>
<dbReference type="PANTHER" id="PTHR42718:SF46">
    <property type="entry name" value="BLR6921 PROTEIN"/>
    <property type="match status" value="1"/>
</dbReference>
<evidence type="ECO:0000256" key="1">
    <source>
        <dbReference type="ARBA" id="ARBA00004651"/>
    </source>
</evidence>
<accession>A0A917TZA7</accession>
<feature type="transmembrane region" description="Helical" evidence="7">
    <location>
        <begin position="261"/>
        <end position="284"/>
    </location>
</feature>
<dbReference type="SUPFAM" id="SSF103473">
    <property type="entry name" value="MFS general substrate transporter"/>
    <property type="match status" value="1"/>
</dbReference>